<dbReference type="RefSeq" id="YP_009798598.1">
    <property type="nucleotide sequence ID" value="NC_047929.1"/>
</dbReference>
<proteinExistence type="predicted"/>
<sequence>MDAHKSSPCYWTTPAGGVLEYNPDTGEFTWVKVVSNRAKLGSTAGHVRPDGYLVLPCGTRANVAACMLLGLDVPDGYVVDHINRDTLDNRACNLRVVSKKVNAHNTGLRATNKTGARGVSWDSSRGKYRAALMVDGKQYSRRFDSLEEASEWYHSVADKHGVRQYQQPA</sequence>
<dbReference type="GeneID" id="54989062"/>
<dbReference type="Gene3D" id="3.90.75.20">
    <property type="match status" value="1"/>
</dbReference>
<dbReference type="InterPro" id="IPR044925">
    <property type="entry name" value="His-Me_finger_sf"/>
</dbReference>
<name>A0A2P0XMZ5_9CAUD</name>
<evidence type="ECO:0000313" key="2">
    <source>
        <dbReference type="EMBL" id="AVD98973.1"/>
    </source>
</evidence>
<dbReference type="EMBL" id="KY684082">
    <property type="protein sequence ID" value="AVD98973.1"/>
    <property type="molecule type" value="Genomic_DNA"/>
</dbReference>
<dbReference type="KEGG" id="vg:54989062"/>
<dbReference type="InterPro" id="IPR003615">
    <property type="entry name" value="HNH_nuc"/>
</dbReference>
<dbReference type="SUPFAM" id="SSF54060">
    <property type="entry name" value="His-Me finger endonucleases"/>
    <property type="match status" value="1"/>
</dbReference>
<accession>A0A2P0XMZ5</accession>
<evidence type="ECO:0000259" key="1">
    <source>
        <dbReference type="Pfam" id="PF13392"/>
    </source>
</evidence>
<reference evidence="2 3" key="1">
    <citation type="submission" date="2017-02" db="EMBL/GenBank/DDBJ databases">
        <title>Shigella flexneri specific phage SFN6B.</title>
        <authorList>
            <person name="Sia S.C."/>
            <person name="Tan G.C."/>
        </authorList>
    </citation>
    <scope>NUCLEOTIDE SEQUENCE [LARGE SCALE GENOMIC DNA]</scope>
</reference>
<protein>
    <submittedName>
        <fullName evidence="2">Transcription regulator</fullName>
    </submittedName>
</protein>
<keyword evidence="3" id="KW-1185">Reference proteome</keyword>
<dbReference type="Proteomes" id="UP000240208">
    <property type="component" value="Segment"/>
</dbReference>
<feature type="domain" description="HNH nuclease" evidence="1">
    <location>
        <begin position="73"/>
        <end position="103"/>
    </location>
</feature>
<evidence type="ECO:0000313" key="3">
    <source>
        <dbReference type="Proteomes" id="UP000240208"/>
    </source>
</evidence>
<dbReference type="Pfam" id="PF13392">
    <property type="entry name" value="HNH_3"/>
    <property type="match status" value="1"/>
</dbReference>
<organism evidence="2 3">
    <name type="scientific">Shigella phage SFN6B</name>
    <dbReference type="NCBI Taxonomy" id="1785176"/>
    <lineage>
        <taxon>Viruses</taxon>
        <taxon>Duplodnaviria</taxon>
        <taxon>Heunggongvirae</taxon>
        <taxon>Uroviricota</taxon>
        <taxon>Caudoviricetes</taxon>
        <taxon>Autographivirales</taxon>
        <taxon>Autoscriptoviridae</taxon>
        <taxon>Slopekvirinae</taxon>
        <taxon>Drulisvirus</taxon>
        <taxon>Drulisvirus SFN6B</taxon>
    </lineage>
</organism>